<dbReference type="InterPro" id="IPR001810">
    <property type="entry name" value="F-box_dom"/>
</dbReference>
<dbReference type="Proteomes" id="UP000290288">
    <property type="component" value="Unassembled WGS sequence"/>
</dbReference>
<sequence length="514" mass="57761">MSTQSPQGDSPIPREVTGITDTTHHIPLEIIGEIFAQFLPPIMDNAGRGELTKLCLVSKRWNDAARRSPTLWDNLRITLGYVASYPFQNVIEWLSRAGVAPKTLTIFVLPHYMQCEAPKQCRLTGSGLLRLLEEVPVLKQLRITSTSGRCYRNLLQSIKNRDFWDSLGSLSFAVTGEVPLDASNFLSLGMPQSLTAFELHLPGHLLTLLNRDYPTNLTSFQIPPKLLSSLTSFSFRCNWEASPIILTTLQHCINVTTLTLNLEDGRLQCDDSDPFITSLSPNGLLLPKLQTLRLRQWKPSEATNLFSLLKAPSIHHVDVSFERYEADFDHDQYLDCTYIKAYDEDPYFDCSRISDGDPVIYEVDESFGQALGVFMGRSGSSQPTLRSLRLHYAAIKTPALSRLLEPLDSLAHLTLDEFDLDDDCFKDSCVASVLPNLKVLELLRLPTEYSLEHADAFTGGEKVRSVTLKATHRDTELCCPLHSRRKPQEAQEDIDPSLTIPGSRKMGEFRMAPY</sequence>
<comment type="caution">
    <text evidence="2">The sequence shown here is derived from an EMBL/GenBank/DDBJ whole genome shotgun (WGS) entry which is preliminary data.</text>
</comment>
<evidence type="ECO:0000259" key="1">
    <source>
        <dbReference type="Pfam" id="PF12937"/>
    </source>
</evidence>
<dbReference type="SUPFAM" id="SSF52047">
    <property type="entry name" value="RNI-like"/>
    <property type="match status" value="1"/>
</dbReference>
<dbReference type="InterPro" id="IPR036047">
    <property type="entry name" value="F-box-like_dom_sf"/>
</dbReference>
<accession>A0A4Q2DYK0</accession>
<dbReference type="EMBL" id="SDEE01000026">
    <property type="protein sequence ID" value="RXW24095.1"/>
    <property type="molecule type" value="Genomic_DNA"/>
</dbReference>
<dbReference type="Gene3D" id="3.80.10.10">
    <property type="entry name" value="Ribonuclease Inhibitor"/>
    <property type="match status" value="1"/>
</dbReference>
<dbReference type="OrthoDB" id="10516563at2759"/>
<evidence type="ECO:0000313" key="3">
    <source>
        <dbReference type="Proteomes" id="UP000290288"/>
    </source>
</evidence>
<dbReference type="AlphaFoldDB" id="A0A4Q2DYK0"/>
<proteinExistence type="predicted"/>
<organism evidence="2 3">
    <name type="scientific">Candolleomyces aberdarensis</name>
    <dbReference type="NCBI Taxonomy" id="2316362"/>
    <lineage>
        <taxon>Eukaryota</taxon>
        <taxon>Fungi</taxon>
        <taxon>Dikarya</taxon>
        <taxon>Basidiomycota</taxon>
        <taxon>Agaricomycotina</taxon>
        <taxon>Agaricomycetes</taxon>
        <taxon>Agaricomycetidae</taxon>
        <taxon>Agaricales</taxon>
        <taxon>Agaricineae</taxon>
        <taxon>Psathyrellaceae</taxon>
        <taxon>Candolleomyces</taxon>
    </lineage>
</organism>
<gene>
    <name evidence="2" type="ORF">EST38_g1766</name>
</gene>
<feature type="domain" description="F-box" evidence="1">
    <location>
        <begin position="25"/>
        <end position="77"/>
    </location>
</feature>
<reference evidence="2 3" key="1">
    <citation type="submission" date="2019-01" db="EMBL/GenBank/DDBJ databases">
        <title>Draft genome sequence of Psathyrella aberdarensis IHI B618.</title>
        <authorList>
            <person name="Buettner E."/>
            <person name="Kellner H."/>
        </authorList>
    </citation>
    <scope>NUCLEOTIDE SEQUENCE [LARGE SCALE GENOMIC DNA]</scope>
    <source>
        <strain evidence="2 3">IHI B618</strain>
    </source>
</reference>
<dbReference type="InterPro" id="IPR032675">
    <property type="entry name" value="LRR_dom_sf"/>
</dbReference>
<keyword evidence="3" id="KW-1185">Reference proteome</keyword>
<dbReference type="Pfam" id="PF12937">
    <property type="entry name" value="F-box-like"/>
    <property type="match status" value="1"/>
</dbReference>
<dbReference type="SUPFAM" id="SSF81383">
    <property type="entry name" value="F-box domain"/>
    <property type="match status" value="1"/>
</dbReference>
<evidence type="ECO:0000313" key="2">
    <source>
        <dbReference type="EMBL" id="RXW24095.1"/>
    </source>
</evidence>
<protein>
    <recommendedName>
        <fullName evidence="1">F-box domain-containing protein</fullName>
    </recommendedName>
</protein>
<name>A0A4Q2DYK0_9AGAR</name>